<organism evidence="3">
    <name type="scientific">Mesocestoides corti</name>
    <name type="common">Flatworm</name>
    <dbReference type="NCBI Taxonomy" id="53468"/>
    <lineage>
        <taxon>Eukaryota</taxon>
        <taxon>Metazoa</taxon>
        <taxon>Spiralia</taxon>
        <taxon>Lophotrochozoa</taxon>
        <taxon>Platyhelminthes</taxon>
        <taxon>Cestoda</taxon>
        <taxon>Eucestoda</taxon>
        <taxon>Cyclophyllidea</taxon>
        <taxon>Mesocestoididae</taxon>
        <taxon>Mesocestoides</taxon>
    </lineage>
</organism>
<dbReference type="EMBL" id="UXSR01005196">
    <property type="protein sequence ID" value="VDD79472.1"/>
    <property type="molecule type" value="Genomic_DNA"/>
</dbReference>
<evidence type="ECO:0000313" key="2">
    <source>
        <dbReference type="Proteomes" id="UP000267029"/>
    </source>
</evidence>
<accession>A0A0R3UEM4</accession>
<evidence type="ECO:0000313" key="3">
    <source>
        <dbReference type="WBParaSite" id="MCU_000486-RA"/>
    </source>
</evidence>
<keyword evidence="2" id="KW-1185">Reference proteome</keyword>
<proteinExistence type="predicted"/>
<protein>
    <submittedName>
        <fullName evidence="3">GATA-type domain-containing protein</fullName>
    </submittedName>
</protein>
<reference evidence="3" key="2">
    <citation type="submission" date="2019-11" db="UniProtKB">
        <authorList>
            <consortium name="WormBaseParasite"/>
        </authorList>
    </citation>
    <scope>IDENTIFICATION</scope>
</reference>
<evidence type="ECO:0000313" key="1">
    <source>
        <dbReference type="EMBL" id="VDD79472.1"/>
    </source>
</evidence>
<dbReference type="AlphaFoldDB" id="A0A0R3UEM4"/>
<dbReference type="Proteomes" id="UP000267029">
    <property type="component" value="Unassembled WGS sequence"/>
</dbReference>
<gene>
    <name evidence="1" type="ORF">MCOS_LOCUS5475</name>
</gene>
<name>A0A0R3UEM4_MESCO</name>
<sequence length="110" mass="12025">MQTPPNMAFRDKKPKQKQHTVLLNYFYATPDSLAGMDTQKPAEGKGGDSSLSSLCDDSFASISHSTVASHPPLALPQLLSCMFASADFQLSRDRPFNCSFGSRRLTLQPS</sequence>
<dbReference type="WBParaSite" id="MCU_000486-RA">
    <property type="protein sequence ID" value="MCU_000486-RA"/>
    <property type="gene ID" value="MCU_000486"/>
</dbReference>
<reference evidence="1 2" key="1">
    <citation type="submission" date="2018-10" db="EMBL/GenBank/DDBJ databases">
        <authorList>
            <consortium name="Pathogen Informatics"/>
        </authorList>
    </citation>
    <scope>NUCLEOTIDE SEQUENCE [LARGE SCALE GENOMIC DNA]</scope>
</reference>